<keyword evidence="2" id="KW-1185">Reference proteome</keyword>
<evidence type="ECO:0000313" key="1">
    <source>
        <dbReference type="EMBL" id="MPD02354.1"/>
    </source>
</evidence>
<proteinExistence type="predicted"/>
<sequence>MEQYSRKQNLRISGIDEEANETIDVLEAKIIKLAGDIGVELKPDDISGKNDEVSEGAGSCEKCVYKGWEYSRLATQWRETCGHNPDDLQKLGITTPDWENLTLGHLAKI</sequence>
<name>A0A5B7K6X5_PORTR</name>
<accession>A0A5B7K6X5</accession>
<evidence type="ECO:0000313" key="2">
    <source>
        <dbReference type="Proteomes" id="UP000324222"/>
    </source>
</evidence>
<dbReference type="EMBL" id="VSRR010131055">
    <property type="protein sequence ID" value="MPD02354.1"/>
    <property type="molecule type" value="Genomic_DNA"/>
</dbReference>
<dbReference type="Proteomes" id="UP000324222">
    <property type="component" value="Unassembled WGS sequence"/>
</dbReference>
<organism evidence="1 2">
    <name type="scientific">Portunus trituberculatus</name>
    <name type="common">Swimming crab</name>
    <name type="synonym">Neptunus trituberculatus</name>
    <dbReference type="NCBI Taxonomy" id="210409"/>
    <lineage>
        <taxon>Eukaryota</taxon>
        <taxon>Metazoa</taxon>
        <taxon>Ecdysozoa</taxon>
        <taxon>Arthropoda</taxon>
        <taxon>Crustacea</taxon>
        <taxon>Multicrustacea</taxon>
        <taxon>Malacostraca</taxon>
        <taxon>Eumalacostraca</taxon>
        <taxon>Eucarida</taxon>
        <taxon>Decapoda</taxon>
        <taxon>Pleocyemata</taxon>
        <taxon>Brachyura</taxon>
        <taxon>Eubrachyura</taxon>
        <taxon>Portunoidea</taxon>
        <taxon>Portunidae</taxon>
        <taxon>Portuninae</taxon>
        <taxon>Portunus</taxon>
    </lineage>
</organism>
<comment type="caution">
    <text evidence="1">The sequence shown here is derived from an EMBL/GenBank/DDBJ whole genome shotgun (WGS) entry which is preliminary data.</text>
</comment>
<protein>
    <submittedName>
        <fullName evidence="1">Uncharacterized protein</fullName>
    </submittedName>
</protein>
<reference evidence="1 2" key="1">
    <citation type="submission" date="2019-05" db="EMBL/GenBank/DDBJ databases">
        <title>Another draft genome of Portunus trituberculatus and its Hox gene families provides insights of decapod evolution.</title>
        <authorList>
            <person name="Jeong J.-H."/>
            <person name="Song I."/>
            <person name="Kim S."/>
            <person name="Choi T."/>
            <person name="Kim D."/>
            <person name="Ryu S."/>
            <person name="Kim W."/>
        </authorList>
    </citation>
    <scope>NUCLEOTIDE SEQUENCE [LARGE SCALE GENOMIC DNA]</scope>
    <source>
        <tissue evidence="1">Muscle</tissue>
    </source>
</reference>
<gene>
    <name evidence="1" type="ORF">E2C01_097932</name>
</gene>
<dbReference type="AlphaFoldDB" id="A0A5B7K6X5"/>